<dbReference type="GO" id="GO:0000302">
    <property type="term" value="P:response to reactive oxygen species"/>
    <property type="evidence" value="ECO:0007669"/>
    <property type="project" value="TreeGrafter"/>
</dbReference>
<evidence type="ECO:0000259" key="3">
    <source>
        <dbReference type="Pfam" id="PF00061"/>
    </source>
</evidence>
<dbReference type="PROSITE" id="PS51257">
    <property type="entry name" value="PROKAR_LIPOPROTEIN"/>
    <property type="match status" value="1"/>
</dbReference>
<dbReference type="Gene3D" id="2.40.128.20">
    <property type="match status" value="6"/>
</dbReference>
<keyword evidence="1" id="KW-1015">Disulfide bond</keyword>
<dbReference type="AlphaFoldDB" id="A0A9R0DD99"/>
<dbReference type="GO" id="GO:0006629">
    <property type="term" value="P:lipid metabolic process"/>
    <property type="evidence" value="ECO:0007669"/>
    <property type="project" value="TreeGrafter"/>
</dbReference>
<evidence type="ECO:0000256" key="2">
    <source>
        <dbReference type="SAM" id="SignalP"/>
    </source>
</evidence>
<protein>
    <submittedName>
        <fullName evidence="6">Uncharacterized protein LOC118275268</fullName>
    </submittedName>
</protein>
<dbReference type="Pfam" id="PF00061">
    <property type="entry name" value="Lipocalin"/>
    <property type="match status" value="2"/>
</dbReference>
<evidence type="ECO:0000259" key="4">
    <source>
        <dbReference type="Pfam" id="PF08212"/>
    </source>
</evidence>
<dbReference type="PANTHER" id="PTHR10612">
    <property type="entry name" value="APOLIPOPROTEIN D"/>
    <property type="match status" value="1"/>
</dbReference>
<feature type="domain" description="Lipocalin/cytosolic fatty-acid binding" evidence="3">
    <location>
        <begin position="956"/>
        <end position="1052"/>
    </location>
</feature>
<dbReference type="GO" id="GO:0031409">
    <property type="term" value="F:pigment binding"/>
    <property type="evidence" value="ECO:0007669"/>
    <property type="project" value="InterPro"/>
</dbReference>
<dbReference type="PANTHER" id="PTHR10612:SF34">
    <property type="entry name" value="APOLIPOPROTEIN D"/>
    <property type="match status" value="1"/>
</dbReference>
<feature type="domain" description="Lipocalin/cytosolic fatty-acid binding" evidence="4">
    <location>
        <begin position="753"/>
        <end position="843"/>
    </location>
</feature>
<feature type="domain" description="Lipocalin/cytosolic fatty-acid binding" evidence="4">
    <location>
        <begin position="220"/>
        <end position="339"/>
    </location>
</feature>
<dbReference type="Proteomes" id="UP000829999">
    <property type="component" value="Chromosome 8"/>
</dbReference>
<reference evidence="6" key="1">
    <citation type="submission" date="2025-08" db="UniProtKB">
        <authorList>
            <consortium name="RefSeq"/>
        </authorList>
    </citation>
    <scope>IDENTIFICATION</scope>
    <source>
        <tissue evidence="6">Whole larval tissue</tissue>
    </source>
</reference>
<gene>
    <name evidence="6" type="primary">LOC118275268</name>
</gene>
<evidence type="ECO:0000313" key="5">
    <source>
        <dbReference type="Proteomes" id="UP000829999"/>
    </source>
</evidence>
<feature type="domain" description="Lipocalin/cytosolic fatty-acid binding" evidence="3">
    <location>
        <begin position="87"/>
        <end position="184"/>
    </location>
</feature>
<dbReference type="OrthoDB" id="565904at2759"/>
<evidence type="ECO:0000313" key="6">
    <source>
        <dbReference type="RefSeq" id="XP_035449061.2"/>
    </source>
</evidence>
<name>A0A9R0DD99_SPOFR</name>
<organism evidence="5 6">
    <name type="scientific">Spodoptera frugiperda</name>
    <name type="common">Fall armyworm</name>
    <dbReference type="NCBI Taxonomy" id="7108"/>
    <lineage>
        <taxon>Eukaryota</taxon>
        <taxon>Metazoa</taxon>
        <taxon>Ecdysozoa</taxon>
        <taxon>Arthropoda</taxon>
        <taxon>Hexapoda</taxon>
        <taxon>Insecta</taxon>
        <taxon>Pterygota</taxon>
        <taxon>Neoptera</taxon>
        <taxon>Endopterygota</taxon>
        <taxon>Lepidoptera</taxon>
        <taxon>Glossata</taxon>
        <taxon>Ditrysia</taxon>
        <taxon>Noctuoidea</taxon>
        <taxon>Noctuidae</taxon>
        <taxon>Amphipyrinae</taxon>
        <taxon>Spodoptera</taxon>
    </lineage>
</organism>
<feature type="domain" description="Lipocalin/cytosolic fatty-acid binding" evidence="4">
    <location>
        <begin position="571"/>
        <end position="699"/>
    </location>
</feature>
<dbReference type="SUPFAM" id="SSF50814">
    <property type="entry name" value="Lipocalins"/>
    <property type="match status" value="6"/>
</dbReference>
<feature type="domain" description="Lipocalin/cytosolic fatty-acid binding" evidence="4">
    <location>
        <begin position="392"/>
        <end position="507"/>
    </location>
</feature>
<dbReference type="RefSeq" id="XP_035449061.2">
    <property type="nucleotide sequence ID" value="XM_035593168.2"/>
</dbReference>
<dbReference type="Pfam" id="PF08212">
    <property type="entry name" value="Lipocalin_2"/>
    <property type="match status" value="4"/>
</dbReference>
<keyword evidence="5" id="KW-1185">Reference proteome</keyword>
<dbReference type="InterPro" id="IPR000566">
    <property type="entry name" value="Lipocln_cytosolic_FA-bd_dom"/>
</dbReference>
<dbReference type="InterPro" id="IPR012674">
    <property type="entry name" value="Calycin"/>
</dbReference>
<proteinExistence type="predicted"/>
<keyword evidence="2" id="KW-0732">Signal</keyword>
<evidence type="ECO:0000256" key="1">
    <source>
        <dbReference type="ARBA" id="ARBA00023157"/>
    </source>
</evidence>
<sequence length="1107" mass="121692">MSKLTILIFCVLGLISACVGQSPVIDPRPCAEIFASLEPLPPGFNIASLLGIWYDIGRYPQLTQSGQCNRAEYRLLNNPTTPNVVGISVVNRQVVNGIWATIQGVATSTNVPGELIVNLSSGAESTLRALTVTNNYAVLFSCSPAPTGTGSLLGSWKMSRTPSLAPEYVKEIDDFIANHPILESDKYSPTSQECTGPIEMVGSCESVNIQGLSNINWLDYLGEWREVARYPQTAQTGQCNRAQYTAGLLSGLISVTNSQVTDGKLSTISGQAIINDNGKMTVTINDNTVDYYVLATNYKYALVYTCQNIEGGNRRVGSWQLSRTGSLTPDAQTAMNTIIHSSDVVDLFEGFYQPTKQDPDSCYNYPDFDKTWEYVELPGKCDDRIKGVENFDLNRYADGMEWIEVSRYPQPTQTGQCNRAKYEVVNNAGISVTNRQVVNQRLATISGQAVASADGFGKLEVTFSDNSKSDYYVLATDYQNYALVYTCNSLPNGNRRVGSWVLSKTGSVGLEGQAEIDKVVSSTQGLHPTYYQKTGQGPNDCFYYPEFDPTWQYVELDGSCDPNIKGIAGFDANSYQGEWIELARYPQPTQTGQCNRAKYEVLTSNTVSVLNSQVINEEQFTISGQAVASDDGTGQLKVTFNNVNGESNYYVLAVKYDEYALVYSCSNLDNGKRRVGSWVLSRSGTLSEEANNKIDEVISQTQGLLKEYYLPTSQSYASCFYYPQIAETQQYIELPGPCDTSIRGISDFKPTAYEGLWIEVARYPQGTQAGQCNRANYSIIAGGAVSVMNSQVTNGESSTIQGTAIATRADGTAELEVTFSVNGEIRRSNYYVLATDYISYALVYSCTNVNNEGKITRRVGSWKLSRSGTLSPQDNAAIDAVVSTTQGLKEKYYQATDQSTETCFFYPNIALNDDIIIPGQCDQTISGVPSFDVDKFEGNWYQIRRYDPVTTTCVGMRFTSESDSIKIISYEVVNGELSITEGTGRINSTDSSGQISVTLPVADSEESADTIVYILATDYTNYALAYSCSNVNAFERKVRAWQLSRERTMSSEGGAAIAAQIQARQELHEPYFRNIEHDENCPEPSSAFLVKSSIVVLLVCAIFQLLL</sequence>
<dbReference type="GeneID" id="118275268"/>
<feature type="chain" id="PRO_5040178557" evidence="2">
    <location>
        <begin position="21"/>
        <end position="1107"/>
    </location>
</feature>
<dbReference type="InterPro" id="IPR003057">
    <property type="entry name" value="Invtbrt_color"/>
</dbReference>
<dbReference type="PRINTS" id="PR01273">
    <property type="entry name" value="INVTBRTCOLOR"/>
</dbReference>
<accession>A0A9R0DD99</accession>
<dbReference type="GO" id="GO:0005737">
    <property type="term" value="C:cytoplasm"/>
    <property type="evidence" value="ECO:0007669"/>
    <property type="project" value="TreeGrafter"/>
</dbReference>
<feature type="signal peptide" evidence="2">
    <location>
        <begin position="1"/>
        <end position="20"/>
    </location>
</feature>